<evidence type="ECO:0000256" key="2">
    <source>
        <dbReference type="SAM" id="Phobius"/>
    </source>
</evidence>
<evidence type="ECO:0000313" key="3">
    <source>
        <dbReference type="EMBL" id="MBK1882603.1"/>
    </source>
</evidence>
<feature type="compositionally biased region" description="Acidic residues" evidence="1">
    <location>
        <begin position="97"/>
        <end position="109"/>
    </location>
</feature>
<dbReference type="EMBL" id="JAENIJ010000012">
    <property type="protein sequence ID" value="MBK1882603.1"/>
    <property type="molecule type" value="Genomic_DNA"/>
</dbReference>
<reference evidence="3" key="1">
    <citation type="submission" date="2021-01" db="EMBL/GenBank/DDBJ databases">
        <title>Modified the classification status of verrucomicrobia.</title>
        <authorList>
            <person name="Feng X."/>
        </authorList>
    </citation>
    <scope>NUCLEOTIDE SEQUENCE</scope>
    <source>
        <strain evidence="3">KCTC 22041</strain>
    </source>
</reference>
<evidence type="ECO:0000256" key="1">
    <source>
        <dbReference type="SAM" id="MobiDB-lite"/>
    </source>
</evidence>
<dbReference type="SUPFAM" id="SSF54523">
    <property type="entry name" value="Pili subunits"/>
    <property type="match status" value="1"/>
</dbReference>
<keyword evidence="2" id="KW-0472">Membrane</keyword>
<comment type="caution">
    <text evidence="3">The sequence shown here is derived from an EMBL/GenBank/DDBJ whole genome shotgun (WGS) entry which is preliminary data.</text>
</comment>
<feature type="region of interest" description="Disordered" evidence="1">
    <location>
        <begin position="91"/>
        <end position="116"/>
    </location>
</feature>
<evidence type="ECO:0000313" key="4">
    <source>
        <dbReference type="Proteomes" id="UP000603141"/>
    </source>
</evidence>
<dbReference type="RefSeq" id="WP_200269901.1">
    <property type="nucleotide sequence ID" value="NZ_JAENIJ010000012.1"/>
</dbReference>
<dbReference type="Proteomes" id="UP000603141">
    <property type="component" value="Unassembled WGS sequence"/>
</dbReference>
<proteinExistence type="predicted"/>
<keyword evidence="2" id="KW-1133">Transmembrane helix</keyword>
<dbReference type="InterPro" id="IPR045584">
    <property type="entry name" value="Pilin-like"/>
</dbReference>
<sequence>MKLTQNTKRTAGLTLLELTVVILVLLSLIGILFFGAKAWKRGADRAASILVIRNTQQAVRSYSNMYGVDPGATVADLPDKLFGTGKFVASNPTDVTTPEDDASTPDIDESATATETGHPAGVDYKFAYVDGANNVPDIGALYIQTVANGDADDAEEFNPTEHSDW</sequence>
<accession>A0A934SC70</accession>
<protein>
    <submittedName>
        <fullName evidence="3">Type II secretion system protein</fullName>
    </submittedName>
</protein>
<keyword evidence="4" id="KW-1185">Reference proteome</keyword>
<dbReference type="AlphaFoldDB" id="A0A934SC70"/>
<name>A0A934SC70_9BACT</name>
<gene>
    <name evidence="3" type="ORF">JIN85_09260</name>
</gene>
<organism evidence="3 4">
    <name type="scientific">Luteolibacter pohnpeiensis</name>
    <dbReference type="NCBI Taxonomy" id="454153"/>
    <lineage>
        <taxon>Bacteria</taxon>
        <taxon>Pseudomonadati</taxon>
        <taxon>Verrucomicrobiota</taxon>
        <taxon>Verrucomicrobiia</taxon>
        <taxon>Verrucomicrobiales</taxon>
        <taxon>Verrucomicrobiaceae</taxon>
        <taxon>Luteolibacter</taxon>
    </lineage>
</organism>
<feature type="transmembrane region" description="Helical" evidence="2">
    <location>
        <begin position="12"/>
        <end position="35"/>
    </location>
</feature>
<keyword evidence="2" id="KW-0812">Transmembrane</keyword>